<dbReference type="Proteomes" id="UP000002408">
    <property type="component" value="Chromosome"/>
</dbReference>
<dbReference type="Gene3D" id="3.60.21.10">
    <property type="match status" value="1"/>
</dbReference>
<dbReference type="STRING" id="456442.Mboo_1728"/>
<evidence type="ECO:0000313" key="2">
    <source>
        <dbReference type="EMBL" id="ABS56245.1"/>
    </source>
</evidence>
<dbReference type="OrthoDB" id="9937at2157"/>
<evidence type="ECO:0000259" key="1">
    <source>
        <dbReference type="Pfam" id="PF00149"/>
    </source>
</evidence>
<dbReference type="InterPro" id="IPR029052">
    <property type="entry name" value="Metallo-depent_PP-like"/>
</dbReference>
<dbReference type="GO" id="GO:0016787">
    <property type="term" value="F:hydrolase activity"/>
    <property type="evidence" value="ECO:0007669"/>
    <property type="project" value="InterPro"/>
</dbReference>
<dbReference type="HOGENOM" id="CLU_1096711_0_0_2"/>
<evidence type="ECO:0000313" key="3">
    <source>
        <dbReference type="Proteomes" id="UP000002408"/>
    </source>
</evidence>
<dbReference type="GeneID" id="5411739"/>
<dbReference type="EMBL" id="CP000780">
    <property type="protein sequence ID" value="ABS56245.1"/>
    <property type="molecule type" value="Genomic_DNA"/>
</dbReference>
<dbReference type="CDD" id="cd00838">
    <property type="entry name" value="MPP_superfamily"/>
    <property type="match status" value="1"/>
</dbReference>
<name>A7I934_METB6</name>
<dbReference type="RefSeq" id="WP_012107293.1">
    <property type="nucleotide sequence ID" value="NC_009712.1"/>
</dbReference>
<sequence length="259" mass="29008">MGTVVFSDVHADADALGMISDLLRDNAFARRFGPVDTLVNLGDLLHRGNCPEPTLELIRDLSKEYRLISVLGNHDHAYLNGVPVSGSDEISTRRHEKLRGSPLLEIFSGMPMEWVDRGMLFVHGGPLDLGTQTLRLKCWQRLSRTAGDSFTGYHYTAQMAFEALERRGLSFLVCGHQHTHICCRKTTSGINEHRIRYVPEKEPLLYGCAMESARILLDMPTLFRIGGCHGDEPEFGYLDSTSFTYIRLKCPGRCGTSFS</sequence>
<feature type="domain" description="Calcineurin-like phosphoesterase" evidence="1">
    <location>
        <begin position="4"/>
        <end position="179"/>
    </location>
</feature>
<keyword evidence="3" id="KW-1185">Reference proteome</keyword>
<accession>A7I934</accession>
<gene>
    <name evidence="2" type="ordered locus">Mboo_1728</name>
</gene>
<protein>
    <submittedName>
        <fullName evidence="2">Metallophosphoesterase</fullName>
    </submittedName>
</protein>
<dbReference type="InterPro" id="IPR004843">
    <property type="entry name" value="Calcineurin-like_PHP"/>
</dbReference>
<dbReference type="Pfam" id="PF00149">
    <property type="entry name" value="Metallophos"/>
    <property type="match status" value="1"/>
</dbReference>
<dbReference type="AlphaFoldDB" id="A7I934"/>
<organism evidence="2 3">
    <name type="scientific">Methanoregula boonei (strain DSM 21154 / JCM 14090 / 6A8)</name>
    <dbReference type="NCBI Taxonomy" id="456442"/>
    <lineage>
        <taxon>Archaea</taxon>
        <taxon>Methanobacteriati</taxon>
        <taxon>Methanobacteriota</taxon>
        <taxon>Stenosarchaea group</taxon>
        <taxon>Methanomicrobia</taxon>
        <taxon>Methanomicrobiales</taxon>
        <taxon>Methanoregulaceae</taxon>
        <taxon>Methanoregula</taxon>
    </lineage>
</organism>
<proteinExistence type="predicted"/>
<reference evidence="3" key="1">
    <citation type="journal article" date="2015" name="Microbiology">
        <title>Genome of Methanoregula boonei 6A8 reveals adaptations to oligotrophic peatland environments.</title>
        <authorList>
            <person name="Braeuer S."/>
            <person name="Cadillo-Quiroz H."/>
            <person name="Kyrpides N."/>
            <person name="Woyke T."/>
            <person name="Goodwin L."/>
            <person name="Detter C."/>
            <person name="Podell S."/>
            <person name="Yavitt J.B."/>
            <person name="Zinder S.H."/>
        </authorList>
    </citation>
    <scope>NUCLEOTIDE SEQUENCE [LARGE SCALE GENOMIC DNA]</scope>
    <source>
        <strain evidence="3">DSM 21154 / JCM 14090 / 6A8</strain>
    </source>
</reference>
<dbReference type="eggNOG" id="arCOG01143">
    <property type="taxonomic scope" value="Archaea"/>
</dbReference>
<dbReference type="KEGG" id="mbn:Mboo_1728"/>
<dbReference type="SUPFAM" id="SSF56300">
    <property type="entry name" value="Metallo-dependent phosphatases"/>
    <property type="match status" value="1"/>
</dbReference>